<proteinExistence type="predicted"/>
<accession>A0ABQ8SM86</accession>
<gene>
    <name evidence="1" type="ORF">ANN_23321</name>
</gene>
<dbReference type="EMBL" id="JAJSOF020000025">
    <property type="protein sequence ID" value="KAJ4434752.1"/>
    <property type="molecule type" value="Genomic_DNA"/>
</dbReference>
<evidence type="ECO:0000313" key="2">
    <source>
        <dbReference type="Proteomes" id="UP001148838"/>
    </source>
</evidence>
<sequence length="67" mass="7390">MAGLCEGGNEPSGSLKAICGYDFAACRFCSQRRWKGPIPLRSEVNEAGRPKISQPFTVHVTQWPSHE</sequence>
<name>A0ABQ8SM86_PERAM</name>
<organism evidence="1 2">
    <name type="scientific">Periplaneta americana</name>
    <name type="common">American cockroach</name>
    <name type="synonym">Blatta americana</name>
    <dbReference type="NCBI Taxonomy" id="6978"/>
    <lineage>
        <taxon>Eukaryota</taxon>
        <taxon>Metazoa</taxon>
        <taxon>Ecdysozoa</taxon>
        <taxon>Arthropoda</taxon>
        <taxon>Hexapoda</taxon>
        <taxon>Insecta</taxon>
        <taxon>Pterygota</taxon>
        <taxon>Neoptera</taxon>
        <taxon>Polyneoptera</taxon>
        <taxon>Dictyoptera</taxon>
        <taxon>Blattodea</taxon>
        <taxon>Blattoidea</taxon>
        <taxon>Blattidae</taxon>
        <taxon>Blattinae</taxon>
        <taxon>Periplaneta</taxon>
    </lineage>
</organism>
<reference evidence="1 2" key="1">
    <citation type="journal article" date="2022" name="Allergy">
        <title>Genome assembly and annotation of Periplaneta americana reveal a comprehensive cockroach allergen profile.</title>
        <authorList>
            <person name="Wang L."/>
            <person name="Xiong Q."/>
            <person name="Saelim N."/>
            <person name="Wang L."/>
            <person name="Nong W."/>
            <person name="Wan A.T."/>
            <person name="Shi M."/>
            <person name="Liu X."/>
            <person name="Cao Q."/>
            <person name="Hui J.H.L."/>
            <person name="Sookrung N."/>
            <person name="Leung T.F."/>
            <person name="Tungtrongchitr A."/>
            <person name="Tsui S.K.W."/>
        </authorList>
    </citation>
    <scope>NUCLEOTIDE SEQUENCE [LARGE SCALE GENOMIC DNA]</scope>
    <source>
        <strain evidence="1">PWHHKU_190912</strain>
    </source>
</reference>
<dbReference type="Proteomes" id="UP001148838">
    <property type="component" value="Unassembled WGS sequence"/>
</dbReference>
<keyword evidence="2" id="KW-1185">Reference proteome</keyword>
<protein>
    <submittedName>
        <fullName evidence="1">Uncharacterized protein</fullName>
    </submittedName>
</protein>
<evidence type="ECO:0000313" key="1">
    <source>
        <dbReference type="EMBL" id="KAJ4434752.1"/>
    </source>
</evidence>
<comment type="caution">
    <text evidence="1">The sequence shown here is derived from an EMBL/GenBank/DDBJ whole genome shotgun (WGS) entry which is preliminary data.</text>
</comment>